<keyword evidence="1" id="KW-0472">Membrane</keyword>
<organism evidence="2 3">
    <name type="scientific">Ruegeria pomeroyi (strain ATCC 700808 / DSM 15171 / DSS-3)</name>
    <name type="common">Silicibacter pomeroyi</name>
    <dbReference type="NCBI Taxonomy" id="246200"/>
    <lineage>
        <taxon>Bacteria</taxon>
        <taxon>Pseudomonadati</taxon>
        <taxon>Pseudomonadota</taxon>
        <taxon>Alphaproteobacteria</taxon>
        <taxon>Rhodobacterales</taxon>
        <taxon>Roseobacteraceae</taxon>
        <taxon>Ruegeria</taxon>
    </lineage>
</organism>
<reference evidence="2 3" key="2">
    <citation type="journal article" date="2014" name="Stand. Genomic Sci.">
        <title>An updated genome annotation for the model marine bacterium Ruegeria pomeroyi DSS-3.</title>
        <authorList>
            <person name="Rivers A.R."/>
            <person name="Smith C.B."/>
            <person name="Moran M.A."/>
        </authorList>
    </citation>
    <scope>GENOME REANNOTATION</scope>
    <source>
        <strain evidence="3">ATCC 700808 / DSM 15171 / DSS-3</strain>
    </source>
</reference>
<gene>
    <name evidence="2" type="ordered locus">SPO2525</name>
</gene>
<dbReference type="HOGENOM" id="CLU_3157434_0_0_5"/>
<keyword evidence="1" id="KW-0812">Transmembrane</keyword>
<name>Q5LQG5_RUEPO</name>
<accession>Q5LQG5</accession>
<dbReference type="KEGG" id="sil:SPO2525"/>
<reference evidence="2 3" key="1">
    <citation type="journal article" date="2004" name="Nature">
        <title>Genome sequence of Silicibacter pomeroyi reveals adaptations to the marine environment.</title>
        <authorList>
            <person name="Moran M.A."/>
            <person name="Buchan A."/>
            <person name="Gonzalez J.M."/>
            <person name="Heidelberg J.F."/>
            <person name="Whitman W.B."/>
            <person name="Kiene R.P."/>
            <person name="Henriksen J.R."/>
            <person name="King G.M."/>
            <person name="Belas R."/>
            <person name="Fuqua C."/>
            <person name="Brinkac L."/>
            <person name="Lewis M."/>
            <person name="Johri S."/>
            <person name="Weaver B."/>
            <person name="Pai G."/>
            <person name="Eisen J.A."/>
            <person name="Rahe E."/>
            <person name="Sheldon W.M."/>
            <person name="Ye W."/>
            <person name="Miller T.R."/>
            <person name="Carlton J."/>
            <person name="Rasko D.A."/>
            <person name="Paulsen I.T."/>
            <person name="Ren Q."/>
            <person name="Daugherty S.C."/>
            <person name="Deboy R.T."/>
            <person name="Dodson R.J."/>
            <person name="Durkin A.S."/>
            <person name="Madupu R."/>
            <person name="Nelson W.C."/>
            <person name="Sullivan S.A."/>
            <person name="Rosovitz M.J."/>
            <person name="Haft D.H."/>
            <person name="Selengut J."/>
            <person name="Ward N."/>
        </authorList>
    </citation>
    <scope>NUCLEOTIDE SEQUENCE [LARGE SCALE GENOMIC DNA]</scope>
    <source>
        <strain evidence="3">ATCC 700808 / DSM 15171 / DSS-3</strain>
    </source>
</reference>
<protein>
    <submittedName>
        <fullName evidence="2">Uncharacterized protein</fullName>
    </submittedName>
</protein>
<evidence type="ECO:0000313" key="3">
    <source>
        <dbReference type="Proteomes" id="UP000001023"/>
    </source>
</evidence>
<evidence type="ECO:0000313" key="2">
    <source>
        <dbReference type="EMBL" id="AAV95775.1"/>
    </source>
</evidence>
<keyword evidence="3" id="KW-1185">Reference proteome</keyword>
<dbReference type="EMBL" id="CP000031">
    <property type="protein sequence ID" value="AAV95775.1"/>
    <property type="molecule type" value="Genomic_DNA"/>
</dbReference>
<keyword evidence="1" id="KW-1133">Transmembrane helix</keyword>
<evidence type="ECO:0000256" key="1">
    <source>
        <dbReference type="SAM" id="Phobius"/>
    </source>
</evidence>
<sequence>MPTSGANRSSHDRLQRENRMQSGWWLLPGVLLGGGCWAVLLSQALTLI</sequence>
<dbReference type="PaxDb" id="246200-SPO2525"/>
<dbReference type="AlphaFoldDB" id="Q5LQG5"/>
<proteinExistence type="predicted"/>
<dbReference type="Proteomes" id="UP000001023">
    <property type="component" value="Chromosome"/>
</dbReference>
<feature type="transmembrane region" description="Helical" evidence="1">
    <location>
        <begin position="23"/>
        <end position="45"/>
    </location>
</feature>